<dbReference type="RefSeq" id="WP_006978715.1">
    <property type="nucleotide sequence ID" value="NZ_ABVL01000003.1"/>
</dbReference>
<keyword evidence="1" id="KW-1133">Transmembrane helix</keyword>
<evidence type="ECO:0000256" key="1">
    <source>
        <dbReference type="SAM" id="Phobius"/>
    </source>
</evidence>
<dbReference type="InParanoid" id="B4CXU8"/>
<reference evidence="2 3" key="1">
    <citation type="journal article" date="2011" name="J. Bacteriol.">
        <title>Genome sequence of Chthoniobacter flavus Ellin428, an aerobic heterotrophic soil bacterium.</title>
        <authorList>
            <person name="Kant R."/>
            <person name="van Passel M.W."/>
            <person name="Palva A."/>
            <person name="Lucas S."/>
            <person name="Lapidus A."/>
            <person name="Glavina Del Rio T."/>
            <person name="Dalin E."/>
            <person name="Tice H."/>
            <person name="Bruce D."/>
            <person name="Goodwin L."/>
            <person name="Pitluck S."/>
            <person name="Larimer F.W."/>
            <person name="Land M.L."/>
            <person name="Hauser L."/>
            <person name="Sangwan P."/>
            <person name="de Vos W.M."/>
            <person name="Janssen P.H."/>
            <person name="Smidt H."/>
        </authorList>
    </citation>
    <scope>NUCLEOTIDE SEQUENCE [LARGE SCALE GENOMIC DNA]</scope>
    <source>
        <strain evidence="2 3">Ellin428</strain>
    </source>
</reference>
<name>B4CXU8_9BACT</name>
<keyword evidence="1" id="KW-0472">Membrane</keyword>
<accession>B4CXU8</accession>
<organism evidence="2 3">
    <name type="scientific">Chthoniobacter flavus Ellin428</name>
    <dbReference type="NCBI Taxonomy" id="497964"/>
    <lineage>
        <taxon>Bacteria</taxon>
        <taxon>Pseudomonadati</taxon>
        <taxon>Verrucomicrobiota</taxon>
        <taxon>Spartobacteria</taxon>
        <taxon>Chthoniobacterales</taxon>
        <taxon>Chthoniobacteraceae</taxon>
        <taxon>Chthoniobacter</taxon>
    </lineage>
</organism>
<feature type="transmembrane region" description="Helical" evidence="1">
    <location>
        <begin position="54"/>
        <end position="72"/>
    </location>
</feature>
<proteinExistence type="predicted"/>
<dbReference type="STRING" id="497964.CfE428DRAFT_1389"/>
<evidence type="ECO:0000313" key="2">
    <source>
        <dbReference type="EMBL" id="EDY21096.1"/>
    </source>
</evidence>
<dbReference type="EMBL" id="ABVL01000003">
    <property type="protein sequence ID" value="EDY21096.1"/>
    <property type="molecule type" value="Genomic_DNA"/>
</dbReference>
<protein>
    <submittedName>
        <fullName evidence="2">Uncharacterized protein</fullName>
    </submittedName>
</protein>
<dbReference type="Proteomes" id="UP000005824">
    <property type="component" value="Unassembled WGS sequence"/>
</dbReference>
<keyword evidence="3" id="KW-1185">Reference proteome</keyword>
<sequence length="98" mass="10428" precursor="true">MNEFERRWNMGVNSARGAASTPPGDAAPFGFATRVVAQWQAQPDASLAQLWQRLALRVLGAMAIILLSLAAYDALSMGGDSSLQPPVENAVADSAWLL</sequence>
<evidence type="ECO:0000313" key="3">
    <source>
        <dbReference type="Proteomes" id="UP000005824"/>
    </source>
</evidence>
<gene>
    <name evidence="2" type="ORF">CfE428DRAFT_1389</name>
</gene>
<keyword evidence="1" id="KW-0812">Transmembrane</keyword>
<dbReference type="AlphaFoldDB" id="B4CXU8"/>
<comment type="caution">
    <text evidence="2">The sequence shown here is derived from an EMBL/GenBank/DDBJ whole genome shotgun (WGS) entry which is preliminary data.</text>
</comment>